<evidence type="ECO:0000259" key="2">
    <source>
        <dbReference type="PROSITE" id="PS50093"/>
    </source>
</evidence>
<dbReference type="PROSITE" id="PS50093">
    <property type="entry name" value="PKD"/>
    <property type="match status" value="1"/>
</dbReference>
<evidence type="ECO:0000313" key="3">
    <source>
        <dbReference type="EMBL" id="MDR6240476.1"/>
    </source>
</evidence>
<gene>
    <name evidence="3" type="ORF">HNQ88_003542</name>
</gene>
<evidence type="ECO:0000256" key="1">
    <source>
        <dbReference type="SAM" id="SignalP"/>
    </source>
</evidence>
<dbReference type="AlphaFoldDB" id="A0AAE4BT67"/>
<dbReference type="SUPFAM" id="SSF49299">
    <property type="entry name" value="PKD domain"/>
    <property type="match status" value="1"/>
</dbReference>
<reference evidence="3" key="1">
    <citation type="submission" date="2023-07" db="EMBL/GenBank/DDBJ databases">
        <title>Genomic Encyclopedia of Type Strains, Phase IV (KMG-IV): sequencing the most valuable type-strain genomes for metagenomic binning, comparative biology and taxonomic classification.</title>
        <authorList>
            <person name="Goeker M."/>
        </authorList>
    </citation>
    <scope>NUCLEOTIDE SEQUENCE</scope>
    <source>
        <strain evidence="3">DSM 26174</strain>
    </source>
</reference>
<dbReference type="InterPro" id="IPR000601">
    <property type="entry name" value="PKD_dom"/>
</dbReference>
<dbReference type="Proteomes" id="UP001185092">
    <property type="component" value="Unassembled WGS sequence"/>
</dbReference>
<proteinExistence type="predicted"/>
<dbReference type="RefSeq" id="WP_309940431.1">
    <property type="nucleotide sequence ID" value="NZ_AP025305.1"/>
</dbReference>
<comment type="caution">
    <text evidence="3">The sequence shown here is derived from an EMBL/GenBank/DDBJ whole genome shotgun (WGS) entry which is preliminary data.</text>
</comment>
<protein>
    <recommendedName>
        <fullName evidence="2">PKD domain-containing protein</fullName>
    </recommendedName>
</protein>
<keyword evidence="1" id="KW-0732">Signal</keyword>
<organism evidence="3 4">
    <name type="scientific">Aureibacter tunicatorum</name>
    <dbReference type="NCBI Taxonomy" id="866807"/>
    <lineage>
        <taxon>Bacteria</taxon>
        <taxon>Pseudomonadati</taxon>
        <taxon>Bacteroidota</taxon>
        <taxon>Cytophagia</taxon>
        <taxon>Cytophagales</taxon>
        <taxon>Persicobacteraceae</taxon>
        <taxon>Aureibacter</taxon>
    </lineage>
</organism>
<name>A0AAE4BT67_9BACT</name>
<dbReference type="EMBL" id="JAVDQD010000004">
    <property type="protein sequence ID" value="MDR6240476.1"/>
    <property type="molecule type" value="Genomic_DNA"/>
</dbReference>
<feature type="signal peptide" evidence="1">
    <location>
        <begin position="1"/>
        <end position="20"/>
    </location>
</feature>
<feature type="domain" description="PKD" evidence="2">
    <location>
        <begin position="592"/>
        <end position="631"/>
    </location>
</feature>
<dbReference type="Gene3D" id="2.60.120.260">
    <property type="entry name" value="Galactose-binding domain-like"/>
    <property type="match status" value="1"/>
</dbReference>
<feature type="chain" id="PRO_5042047721" description="PKD domain-containing protein" evidence="1">
    <location>
        <begin position="21"/>
        <end position="1122"/>
    </location>
</feature>
<dbReference type="InterPro" id="IPR035986">
    <property type="entry name" value="PKD_dom_sf"/>
</dbReference>
<keyword evidence="4" id="KW-1185">Reference proteome</keyword>
<sequence>MKKTLAFVILLMSISKIALGQQYSAEEYEVLSNYMKEIKEARQRNSSRQKAQNNTFIGCEGKVLDKSMLYMNWVLYENDLVNFQNENISVNTGYNNSFTSGIISNASISDENGQLLFYIDGLRVYDNNHNIITEDIGGSSFSSQGVTCIPVPNCKNAYFVITITDCLFGDGDIDNFGDKYLTVTKLMRNTQGNFVVDTSYGTGGQVRRGARNGGFSYGERVGIVMHANSEDYWVVVRNQANNDYHSYLITQNGIADAPIISAGVGDYITITSTSGVGTESRDMIGTIKFSPNSQWMISVFGINYTSSSSPNSKVRLYPFDNETGRLGIGGDVASRGRYYGASFSPNSEYIYFTDVENGVFWNNVNSLSNPSFSLNLRSDLSNNNSGNSYVSHNFYDLQLGVNNRIYGSNKNHVMYEISDPDNPTTTSFDYEDGVGFRGLPNFAVQGFDCNQHEDLKLSITAYDVFKGCKQMHEFEIEGVRDDYEFNESCSWNIVKNTAPSGPESSEGENGPPPTRCDLRVEYLQEGDYTVTVTFQIYNSLGCMEEQTITEQLHVEFSEPPIVNTVSSLVTGEMPCSKTYEFSYAIPSGYILSNRPYSEAWNYGDGSTSSIVSATSSHTYNRQDQFLITAKADLVESKTGCPYTITPSTTINVKFSDDELFENKLISLSTPVDEDVLQASASEYTDFWPMLQGDISQFEKNAWLTGQQGVWRHQSSWAYQEDREQDSPYLKSSEDGVFNFERFQWNHTMPEINPHWKKASTTTRYNGEGYMIENQDILGIHSSSVYGYYGQLPVAVAQNAKQDEIAFTSFEESNQYNSTFGINTGYSAEGNFDIDLDGKFRIRGYKVPIGKSLDAMVKSEVSDLDDPDMRYFLVGRKFENYYKRRFSYFWGWTDLGCVREVDSWNDAIYVNFDNNFTANDYWFGWLFTLKAISGNPTANISTTYSHTGDKSLLINANTTLNFKQYTLDLQKNGEYLFSAWVATSPEAAQTSASLGNGISIEVKFIGDENQSFVFEPSGPIVEGWQKVEGYITVPDQYKRFELIFSSGAKNLYVDDMRMQPKASAMLTYVYDPRTYRLQAVLDDNNFATFYYYDAEGMLYLTKVETVRGLKTLQESINFIPTTE</sequence>
<accession>A0AAE4BT67</accession>
<evidence type="ECO:0000313" key="4">
    <source>
        <dbReference type="Proteomes" id="UP001185092"/>
    </source>
</evidence>